<organism evidence="10 11">
    <name type="scientific">Allobranchiibius huperziae</name>
    <dbReference type="NCBI Taxonomy" id="1874116"/>
    <lineage>
        <taxon>Bacteria</taxon>
        <taxon>Bacillati</taxon>
        <taxon>Actinomycetota</taxon>
        <taxon>Actinomycetes</taxon>
        <taxon>Micrococcales</taxon>
        <taxon>Dermacoccaceae</taxon>
        <taxon>Allobranchiibius</taxon>
    </lineage>
</organism>
<dbReference type="EMBL" id="JACCFW010000001">
    <property type="protein sequence ID" value="NYJ75906.1"/>
    <property type="molecule type" value="Genomic_DNA"/>
</dbReference>
<dbReference type="GO" id="GO:0010125">
    <property type="term" value="P:mycothiol biosynthetic process"/>
    <property type="evidence" value="ECO:0007669"/>
    <property type="project" value="UniProtKB-UniRule"/>
</dbReference>
<evidence type="ECO:0000256" key="1">
    <source>
        <dbReference type="ARBA" id="ARBA00008449"/>
    </source>
</evidence>
<reference evidence="10 11" key="1">
    <citation type="submission" date="2020-07" db="EMBL/GenBank/DDBJ databases">
        <title>Sequencing the genomes of 1000 actinobacteria strains.</title>
        <authorList>
            <person name="Klenk H.-P."/>
        </authorList>
    </citation>
    <scope>NUCLEOTIDE SEQUENCE [LARGE SCALE GENOMIC DNA]</scope>
    <source>
        <strain evidence="10 11">DSM 29531</strain>
    </source>
</reference>
<dbReference type="HAMAP" id="MF_01695">
    <property type="entry name" value="MshA"/>
    <property type="match status" value="1"/>
</dbReference>
<evidence type="ECO:0000256" key="2">
    <source>
        <dbReference type="ARBA" id="ARBA00022676"/>
    </source>
</evidence>
<name>A0A853DEB0_9MICO</name>
<feature type="binding site" evidence="7">
    <location>
        <position position="34"/>
    </location>
    <ligand>
        <name>UDP-N-acetyl-alpha-D-glucosamine</name>
        <dbReference type="ChEBI" id="CHEBI:57705"/>
    </ligand>
</feature>
<feature type="binding site" evidence="7">
    <location>
        <begin position="26"/>
        <end position="27"/>
    </location>
    <ligand>
        <name>UDP-N-acetyl-alpha-D-glucosamine</name>
        <dbReference type="ChEBI" id="CHEBI:57705"/>
    </ligand>
</feature>
<keyword evidence="4 7" id="KW-0479">Metal-binding</keyword>
<dbReference type="GO" id="GO:0000287">
    <property type="term" value="F:magnesium ion binding"/>
    <property type="evidence" value="ECO:0007669"/>
    <property type="project" value="UniProtKB-UniRule"/>
</dbReference>
<dbReference type="InterPro" id="IPR001296">
    <property type="entry name" value="Glyco_trans_1"/>
</dbReference>
<dbReference type="Pfam" id="PF13579">
    <property type="entry name" value="Glyco_trans_4_4"/>
    <property type="match status" value="1"/>
</dbReference>
<feature type="binding site" evidence="7">
    <location>
        <position position="245"/>
    </location>
    <ligand>
        <name>UDP-N-acetyl-alpha-D-glucosamine</name>
        <dbReference type="ChEBI" id="CHEBI:57705"/>
    </ligand>
</feature>
<feature type="domain" description="Glycosyl transferase family 1" evidence="8">
    <location>
        <begin position="219"/>
        <end position="393"/>
    </location>
</feature>
<feature type="binding site" evidence="7">
    <location>
        <position position="146"/>
    </location>
    <ligand>
        <name>1D-myo-inositol 3-phosphate</name>
        <dbReference type="ChEBI" id="CHEBI:58401"/>
    </ligand>
</feature>
<feature type="binding site" evidence="7">
    <location>
        <position position="315"/>
    </location>
    <ligand>
        <name>Mg(2+)</name>
        <dbReference type="ChEBI" id="CHEBI:18420"/>
    </ligand>
</feature>
<gene>
    <name evidence="7" type="primary">mshA</name>
    <name evidence="10" type="ORF">HNR15_002869</name>
</gene>
<comment type="similarity">
    <text evidence="1 7">Belongs to the glycosyltransferase group 1 family. MshA subfamily.</text>
</comment>
<feature type="binding site" evidence="7">
    <location>
        <position position="89"/>
    </location>
    <ligand>
        <name>1D-myo-inositol 3-phosphate</name>
        <dbReference type="ChEBI" id="CHEBI:58401"/>
    </ligand>
</feature>
<feature type="binding site" evidence="7">
    <location>
        <position position="240"/>
    </location>
    <ligand>
        <name>UDP-N-acetyl-alpha-D-glucosamine</name>
        <dbReference type="ChEBI" id="CHEBI:57705"/>
    </ligand>
</feature>
<feature type="binding site" evidence="7">
    <location>
        <position position="328"/>
    </location>
    <ligand>
        <name>UDP-N-acetyl-alpha-D-glucosamine</name>
        <dbReference type="ChEBI" id="CHEBI:57705"/>
    </ligand>
</feature>
<evidence type="ECO:0000259" key="8">
    <source>
        <dbReference type="Pfam" id="PF00534"/>
    </source>
</evidence>
<keyword evidence="11" id="KW-1185">Reference proteome</keyword>
<dbReference type="PANTHER" id="PTHR12526">
    <property type="entry name" value="GLYCOSYLTRANSFERASE"/>
    <property type="match status" value="1"/>
</dbReference>
<keyword evidence="2 7" id="KW-0328">Glycosyltransferase</keyword>
<dbReference type="Gene3D" id="3.40.50.2000">
    <property type="entry name" value="Glycogen Phosphorylase B"/>
    <property type="match status" value="2"/>
</dbReference>
<proteinExistence type="inferred from homology"/>
<evidence type="ECO:0000259" key="9">
    <source>
        <dbReference type="Pfam" id="PF13579"/>
    </source>
</evidence>
<evidence type="ECO:0000256" key="3">
    <source>
        <dbReference type="ARBA" id="ARBA00022679"/>
    </source>
</evidence>
<sequence length="444" mass="47677">MSPLPEIPSAVRRVAMISVHTSPLEQPGTGDAGGMNVYVLETARRLGERGVEVEIFTRRTSAASAEVVPVAPGVLVRHIDAGPYEGLSKDDLPGQLCAFAAGVMRLVAISPEGHYDLVHSHYWLSGQVGWLAADRWNVPLVHTMHTMAKVKNRSLAQGDRPEPAGREIGEEQVVRAASLLVANTEIEARELVELYDADPARVRVVPPGVDLVTFAPGDQQAAREALELPQDAELVLFVGRIQALKGPDVLLRAAAEMVRRDPERRRRLIVAVIGGPSGSGLEKPRALQALARELGIADIVQFVPPVPRQELAQWFRASDAVAVPSRSESFGLVALEAQACGATVVAADVGGLPRAVGSAGVLVQGHDPAVWAERLLAVLDSTPDERKALVDRAVEHAQRYGWERTTDELLAVYERACRDARTDVADDAGSGRLLELPLAEAVIP</sequence>
<evidence type="ECO:0000313" key="11">
    <source>
        <dbReference type="Proteomes" id="UP000571817"/>
    </source>
</evidence>
<feature type="binding site" evidence="7">
    <location>
        <begin position="31"/>
        <end position="36"/>
    </location>
    <ligand>
        <name>1D-myo-inositol 3-phosphate</name>
        <dbReference type="ChEBI" id="CHEBI:58401"/>
    </ligand>
</feature>
<dbReference type="AlphaFoldDB" id="A0A853DEB0"/>
<feature type="binding site" evidence="7">
    <location>
        <position position="316"/>
    </location>
    <ligand>
        <name>Mg(2+)</name>
        <dbReference type="ChEBI" id="CHEBI:18420"/>
    </ligand>
</feature>
<evidence type="ECO:0000256" key="7">
    <source>
        <dbReference type="HAMAP-Rule" id="MF_01695"/>
    </source>
</evidence>
<feature type="binding site" evidence="7">
    <location>
        <position position="336"/>
    </location>
    <ligand>
        <name>UDP-N-acetyl-alpha-D-glucosamine</name>
        <dbReference type="ChEBI" id="CHEBI:57705"/>
    </ligand>
</feature>
<dbReference type="Proteomes" id="UP000571817">
    <property type="component" value="Unassembled WGS sequence"/>
</dbReference>
<evidence type="ECO:0000256" key="5">
    <source>
        <dbReference type="ARBA" id="ARBA00022842"/>
    </source>
</evidence>
<dbReference type="InterPro" id="IPR017814">
    <property type="entry name" value="Mycothiol_biosynthesis_MshA"/>
</dbReference>
<evidence type="ECO:0000313" key="10">
    <source>
        <dbReference type="EMBL" id="NYJ75906.1"/>
    </source>
</evidence>
<keyword evidence="5 7" id="KW-0460">Magnesium</keyword>
<dbReference type="PANTHER" id="PTHR12526:SF510">
    <property type="entry name" value="D-INOSITOL 3-PHOSPHATE GLYCOSYLTRANSFERASE"/>
    <property type="match status" value="1"/>
</dbReference>
<evidence type="ECO:0000256" key="6">
    <source>
        <dbReference type="ARBA" id="ARBA00048131"/>
    </source>
</evidence>
<feature type="binding site" evidence="7">
    <location>
        <position position="166"/>
    </location>
    <ligand>
        <name>1D-myo-inositol 3-phosphate</name>
        <dbReference type="ChEBI" id="CHEBI:58401"/>
    </ligand>
</feature>
<feature type="binding site" evidence="7">
    <location>
        <position position="20"/>
    </location>
    <ligand>
        <name>1D-myo-inositol 3-phosphate</name>
        <dbReference type="ChEBI" id="CHEBI:58401"/>
    </ligand>
</feature>
<feature type="domain" description="Glycosyltransferase subfamily 4-like N-terminal" evidence="9">
    <location>
        <begin position="33"/>
        <end position="208"/>
    </location>
</feature>
<comment type="subunit">
    <text evidence="7">Homodimer.</text>
</comment>
<evidence type="ECO:0000256" key="4">
    <source>
        <dbReference type="ARBA" id="ARBA00022723"/>
    </source>
</evidence>
<accession>A0A853DEB0</accession>
<protein>
    <recommendedName>
        <fullName evidence="7">D-inositol-3-phosphate glycosyltransferase</fullName>
        <ecNumber evidence="7">2.4.1.250</ecNumber>
    </recommendedName>
    <alternativeName>
        <fullName evidence="7">N-acetylglucosamine-inositol-phosphate N-acetylglucosaminyltransferase</fullName>
        <shortName evidence="7">GlcNAc-Ins-P N-acetylglucosaminyltransferase</shortName>
    </alternativeName>
</protein>
<dbReference type="SUPFAM" id="SSF53756">
    <property type="entry name" value="UDP-Glycosyltransferase/glycogen phosphorylase"/>
    <property type="match status" value="1"/>
</dbReference>
<dbReference type="NCBIfam" id="TIGR03449">
    <property type="entry name" value="mycothiol_MshA"/>
    <property type="match status" value="1"/>
</dbReference>
<comment type="caution">
    <text evidence="10">The sequence shown here is derived from an EMBL/GenBank/DDBJ whole genome shotgun (WGS) entry which is preliminary data.</text>
</comment>
<feature type="binding site" evidence="7">
    <location>
        <position position="318"/>
    </location>
    <ligand>
        <name>Mg(2+)</name>
        <dbReference type="ChEBI" id="CHEBI:18420"/>
    </ligand>
</feature>
<dbReference type="RefSeq" id="WP_179482922.1">
    <property type="nucleotide sequence ID" value="NZ_JACCFW010000001.1"/>
</dbReference>
<keyword evidence="3 7" id="KW-0808">Transferase</keyword>
<dbReference type="InterPro" id="IPR028098">
    <property type="entry name" value="Glyco_trans_4-like_N"/>
</dbReference>
<comment type="function">
    <text evidence="7">Catalyzes the transfer of a N-acetyl-glucosamine moiety to 1D-myo-inositol 3-phosphate to produce 1D-myo-inositol 2-acetamido-2-deoxy-glucopyranoside 3-phosphate in the mycothiol biosynthesis pathway.</text>
</comment>
<feature type="binding site" evidence="7">
    <location>
        <position position="306"/>
    </location>
    <ligand>
        <name>UDP-N-acetyl-alpha-D-glucosamine</name>
        <dbReference type="ChEBI" id="CHEBI:57705"/>
    </ligand>
</feature>
<feature type="binding site" evidence="7">
    <location>
        <position position="122"/>
    </location>
    <ligand>
        <name>1D-myo-inositol 3-phosphate</name>
        <dbReference type="ChEBI" id="CHEBI:58401"/>
    </ligand>
</feature>
<dbReference type="GO" id="GO:0102710">
    <property type="term" value="F:D-inositol-3-phosphate glycosyltransferase activity"/>
    <property type="evidence" value="ECO:0007669"/>
    <property type="project" value="UniProtKB-EC"/>
</dbReference>
<dbReference type="EC" id="2.4.1.250" evidence="7"/>
<dbReference type="Pfam" id="PF00534">
    <property type="entry name" value="Glycos_transf_1"/>
    <property type="match status" value="1"/>
</dbReference>
<dbReference type="GO" id="GO:0008375">
    <property type="term" value="F:acetylglucosaminyltransferase activity"/>
    <property type="evidence" value="ECO:0007669"/>
    <property type="project" value="UniProtKB-UniRule"/>
</dbReference>
<comment type="caution">
    <text evidence="7">Lacks conserved residue(s) required for the propagation of feature annotation.</text>
</comment>
<comment type="catalytic activity">
    <reaction evidence="6 7">
        <text>1D-myo-inositol 3-phosphate + UDP-N-acetyl-alpha-D-glucosamine = 1D-myo-inositol 2-acetamido-2-deoxy-alpha-D-glucopyranoside 3-phosphate + UDP + H(+)</text>
        <dbReference type="Rhea" id="RHEA:26188"/>
        <dbReference type="ChEBI" id="CHEBI:15378"/>
        <dbReference type="ChEBI" id="CHEBI:57705"/>
        <dbReference type="ChEBI" id="CHEBI:58223"/>
        <dbReference type="ChEBI" id="CHEBI:58401"/>
        <dbReference type="ChEBI" id="CHEBI:58892"/>
        <dbReference type="EC" id="2.4.1.250"/>
    </reaction>
</comment>